<keyword evidence="1" id="KW-0812">Transmembrane</keyword>
<keyword evidence="1" id="KW-0472">Membrane</keyword>
<evidence type="ECO:0000313" key="3">
    <source>
        <dbReference type="Proteomes" id="UP000008524"/>
    </source>
</evidence>
<sequence>MDVYILPHRHSPFRSHHPFFLTNFCVNYVLLSTLRVRSRNNRKKKPPQHLLFQHLCLVTIRATLPTEVTERDFVLPTRFLALHEHTATEKSALAQYYLFLSLGKPVHLTR</sequence>
<dbReference type="Proteomes" id="UP000008524">
    <property type="component" value="Chromosome 9"/>
</dbReference>
<feature type="transmembrane region" description="Helical" evidence="1">
    <location>
        <begin position="20"/>
        <end position="36"/>
    </location>
</feature>
<dbReference type="GeneID" id="3660232"/>
<keyword evidence="3" id="KW-1185">Reference proteome</keyword>
<name>Q38FV0_TRYB2</name>
<dbReference type="PaxDb" id="5691-EAN76320"/>
<organism evidence="2 3">
    <name type="scientific">Trypanosoma brucei brucei (strain 927/4 GUTat10.1)</name>
    <dbReference type="NCBI Taxonomy" id="185431"/>
    <lineage>
        <taxon>Eukaryota</taxon>
        <taxon>Discoba</taxon>
        <taxon>Euglenozoa</taxon>
        <taxon>Kinetoplastea</taxon>
        <taxon>Metakinetoplastina</taxon>
        <taxon>Trypanosomatida</taxon>
        <taxon>Trypanosomatidae</taxon>
        <taxon>Trypanosoma</taxon>
    </lineage>
</organism>
<dbReference type="AlphaFoldDB" id="Q38FV0"/>
<dbReference type="RefSeq" id="XP_803522.1">
    <property type="nucleotide sequence ID" value="XM_798429.1"/>
</dbReference>
<reference evidence="2 3" key="1">
    <citation type="journal article" date="2005" name="Science">
        <title>Comparative genomics of trypanosomatid parasitic protozoa.</title>
        <authorList>
            <person name="El-Sayed N.M."/>
            <person name="Myler P.J."/>
            <person name="Blandin G."/>
            <person name="Berriman M."/>
            <person name="Crabtree J."/>
            <person name="Aggarwal G."/>
            <person name="Caler E."/>
            <person name="Renauld H."/>
            <person name="Worthey E.A."/>
            <person name="Hertz-Fowler C."/>
            <person name="Ghedin E."/>
            <person name="Peacock C."/>
            <person name="Bartholomeu D.C."/>
            <person name="Haas B.J."/>
            <person name="Tran A.N."/>
            <person name="Wortman J.R."/>
            <person name="Alsmark U.C."/>
            <person name="Angiuoli S."/>
            <person name="Anupama A."/>
            <person name="Badger J."/>
            <person name="Bringaud F."/>
            <person name="Cadag E."/>
            <person name="Carlton J.M."/>
            <person name="Cerqueira G.C."/>
            <person name="Creasy T."/>
            <person name="Delcher A.L."/>
            <person name="Djikeng A."/>
            <person name="Embley T.M."/>
            <person name="Hauser C."/>
            <person name="Ivens A.C."/>
            <person name="Kummerfeld S.K."/>
            <person name="Pereira-Leal J.B."/>
            <person name="Nilsson D."/>
            <person name="Peterson J."/>
            <person name="Salzberg S.L."/>
            <person name="Shallom J."/>
            <person name="Silva J.C."/>
            <person name="Sundaram J."/>
            <person name="Westenberger S."/>
            <person name="White O."/>
            <person name="Melville S.E."/>
            <person name="Donelson J.E."/>
            <person name="Andersson B."/>
            <person name="Stuart K.D."/>
            <person name="Hall N."/>
        </authorList>
    </citation>
    <scope>NUCLEOTIDE SEQUENCE [LARGE SCALE GENOMIC DNA]</scope>
    <source>
        <strain evidence="2 3">927/4 GUTat10.1</strain>
    </source>
</reference>
<accession>Q38FV0</accession>
<gene>
    <name evidence="2" type="ORF">Tb09.160.0880</name>
</gene>
<dbReference type="InParanoid" id="Q38FV0"/>
<reference evidence="2 3" key="2">
    <citation type="journal article" date="2005" name="Science">
        <title>The genome of the African trypanosome Trypanosoma brucei.</title>
        <authorList>
            <person name="Berriman M."/>
            <person name="Ghedin E."/>
            <person name="Hertz-Fowler C."/>
            <person name="Blandin G."/>
            <person name="Renauld H."/>
            <person name="Bartholomeu D.C."/>
            <person name="Lennard N.J."/>
            <person name="Caler E."/>
            <person name="Hamlin N.E."/>
            <person name="Haas B."/>
            <person name="Bohme U."/>
            <person name="Hannick L."/>
            <person name="Aslett M.A."/>
            <person name="Shallom J."/>
            <person name="Marcello L."/>
            <person name="Hou L."/>
            <person name="Wickstead B."/>
            <person name="Alsmark U.C."/>
            <person name="Arrowsmith C."/>
            <person name="Atkin R.J."/>
            <person name="Barron A.J."/>
            <person name="Bringaud F."/>
            <person name="Brooks K."/>
            <person name="Carrington M."/>
            <person name="Cherevach I."/>
            <person name="Chillingworth T.J."/>
            <person name="Churcher C."/>
            <person name="Clark L.N."/>
            <person name="Corton C.H."/>
            <person name="Cronin A."/>
            <person name="Davies R.M."/>
            <person name="Doggett J."/>
            <person name="Djikeng A."/>
            <person name="Feldblyum T."/>
            <person name="Field M.C."/>
            <person name="Fraser A."/>
            <person name="Goodhead I."/>
            <person name="Hance Z."/>
            <person name="Harper D."/>
            <person name="Harris B.R."/>
            <person name="Hauser H."/>
            <person name="Hostetler J."/>
            <person name="Ivens A."/>
            <person name="Jagels K."/>
            <person name="Johnson D."/>
            <person name="Johnson J."/>
            <person name="Jones K."/>
            <person name="Kerhornou A.X."/>
            <person name="Koo H."/>
            <person name="Larke N."/>
            <person name="Landfear S."/>
            <person name="Larkin C."/>
            <person name="Leech V."/>
            <person name="Line A."/>
            <person name="Lord A."/>
            <person name="Macleod A."/>
            <person name="Mooney P.J."/>
            <person name="Moule S."/>
            <person name="Martin D.M."/>
            <person name="Morgan G.W."/>
            <person name="Mungall K."/>
            <person name="Norbertczak H."/>
            <person name="Ormond D."/>
            <person name="Pai G."/>
            <person name="Peacock C.S."/>
            <person name="Peterson J."/>
            <person name="Quail M.A."/>
            <person name="Rabbinowitsch E."/>
            <person name="Rajandream M.A."/>
            <person name="Reitter C."/>
            <person name="Salzberg S.L."/>
            <person name="Sanders M."/>
            <person name="Schobel S."/>
            <person name="Sharp S."/>
            <person name="Simmonds M."/>
            <person name="Simpson A.J."/>
            <person name="Tallon L."/>
            <person name="Turner C.M."/>
            <person name="Tait A."/>
            <person name="Tivey A.R."/>
            <person name="Van Aken S."/>
            <person name="Walker D."/>
            <person name="Wanless D."/>
            <person name="Wang S."/>
            <person name="White B."/>
            <person name="White O."/>
            <person name="Whitehead S."/>
            <person name="Woodward J."/>
            <person name="Wortman J."/>
            <person name="Adams M.D."/>
            <person name="Embley T.M."/>
            <person name="Gull K."/>
            <person name="Ullu E."/>
            <person name="Barry J.D."/>
            <person name="Fairlamb A.H."/>
            <person name="Opperdoes F."/>
            <person name="Barrell B.G."/>
            <person name="Donelson J.E."/>
            <person name="Hall N."/>
            <person name="Fraser C.M."/>
            <person name="Melville S.E."/>
            <person name="El-Sayed N.M."/>
        </authorList>
    </citation>
    <scope>NUCLEOTIDE SEQUENCE [LARGE SCALE GENOMIC DNA]</scope>
    <source>
        <strain evidence="2 3">927/4 GUTat10.1</strain>
    </source>
</reference>
<proteinExistence type="predicted"/>
<dbReference type="KEGG" id="tbr:Tb09.160.0880"/>
<protein>
    <submittedName>
        <fullName evidence="2">Uncharacterized protein</fullName>
    </submittedName>
</protein>
<evidence type="ECO:0000313" key="2">
    <source>
        <dbReference type="EMBL" id="EAN76320.1"/>
    </source>
</evidence>
<dbReference type="EMBL" id="CM000207">
    <property type="protein sequence ID" value="EAN76320.1"/>
    <property type="molecule type" value="Genomic_DNA"/>
</dbReference>
<evidence type="ECO:0000256" key="1">
    <source>
        <dbReference type="SAM" id="Phobius"/>
    </source>
</evidence>
<keyword evidence="1" id="KW-1133">Transmembrane helix</keyword>